<evidence type="ECO:0000313" key="4">
    <source>
        <dbReference type="Proteomes" id="UP000030689"/>
    </source>
</evidence>
<name>V4LXU3_EUTSA</name>
<dbReference type="OrthoDB" id="1096173at2759"/>
<sequence length="74" mass="8175">MNGKFCLFALILVLSLVLSSYVVLAQSYKSEEEKIAETIHIRKIMKIRARRSKSPPDSQWGGSESPEAPGPNAV</sequence>
<proteinExistence type="predicted"/>
<feature type="signal peptide" evidence="2">
    <location>
        <begin position="1"/>
        <end position="25"/>
    </location>
</feature>
<dbReference type="AlphaFoldDB" id="V4LXU3"/>
<keyword evidence="2" id="KW-0732">Signal</keyword>
<dbReference type="OMA" id="PDRQWGE"/>
<dbReference type="KEGG" id="eus:EUTSA_v10022359mg"/>
<protein>
    <recommendedName>
        <fullName evidence="5">Transmembrane protein</fullName>
    </recommendedName>
</protein>
<evidence type="ECO:0000313" key="3">
    <source>
        <dbReference type="EMBL" id="ESQ48674.1"/>
    </source>
</evidence>
<dbReference type="EMBL" id="KI517408">
    <property type="protein sequence ID" value="ESQ48674.1"/>
    <property type="molecule type" value="Genomic_DNA"/>
</dbReference>
<reference evidence="3 4" key="1">
    <citation type="journal article" date="2013" name="Front. Plant Sci.">
        <title>The Reference Genome of the Halophytic Plant Eutrema salsugineum.</title>
        <authorList>
            <person name="Yang R."/>
            <person name="Jarvis D.E."/>
            <person name="Chen H."/>
            <person name="Beilstein M.A."/>
            <person name="Grimwood J."/>
            <person name="Jenkins J."/>
            <person name="Shu S."/>
            <person name="Prochnik S."/>
            <person name="Xin M."/>
            <person name="Ma C."/>
            <person name="Schmutz J."/>
            <person name="Wing R.A."/>
            <person name="Mitchell-Olds T."/>
            <person name="Schumaker K.S."/>
            <person name="Wang X."/>
        </authorList>
    </citation>
    <scope>NUCLEOTIDE SEQUENCE [LARGE SCALE GENOMIC DNA]</scope>
</reference>
<keyword evidence="4" id="KW-1185">Reference proteome</keyword>
<dbReference type="Gramene" id="ESQ48674">
    <property type="protein sequence ID" value="ESQ48674"/>
    <property type="gene ID" value="EUTSA_v10022359mg"/>
</dbReference>
<gene>
    <name evidence="3" type="ORF">EUTSA_v10022359mg</name>
</gene>
<accession>V4LXU3</accession>
<feature type="chain" id="PRO_5004722244" description="Transmembrane protein" evidence="2">
    <location>
        <begin position="26"/>
        <end position="74"/>
    </location>
</feature>
<feature type="region of interest" description="Disordered" evidence="1">
    <location>
        <begin position="49"/>
        <end position="74"/>
    </location>
</feature>
<organism evidence="3 4">
    <name type="scientific">Eutrema salsugineum</name>
    <name type="common">Saltwater cress</name>
    <name type="synonym">Sisymbrium salsugineum</name>
    <dbReference type="NCBI Taxonomy" id="72664"/>
    <lineage>
        <taxon>Eukaryota</taxon>
        <taxon>Viridiplantae</taxon>
        <taxon>Streptophyta</taxon>
        <taxon>Embryophyta</taxon>
        <taxon>Tracheophyta</taxon>
        <taxon>Spermatophyta</taxon>
        <taxon>Magnoliopsida</taxon>
        <taxon>eudicotyledons</taxon>
        <taxon>Gunneridae</taxon>
        <taxon>Pentapetalae</taxon>
        <taxon>rosids</taxon>
        <taxon>malvids</taxon>
        <taxon>Brassicales</taxon>
        <taxon>Brassicaceae</taxon>
        <taxon>Eutremeae</taxon>
        <taxon>Eutrema</taxon>
    </lineage>
</organism>
<dbReference type="STRING" id="72664.V4LXU3"/>
<dbReference type="GO" id="GO:1903409">
    <property type="term" value="P:reactive oxygen species biosynthetic process"/>
    <property type="evidence" value="ECO:0007669"/>
    <property type="project" value="EnsemblPlants"/>
</dbReference>
<evidence type="ECO:0000256" key="2">
    <source>
        <dbReference type="SAM" id="SignalP"/>
    </source>
</evidence>
<dbReference type="Proteomes" id="UP000030689">
    <property type="component" value="Unassembled WGS sequence"/>
</dbReference>
<evidence type="ECO:0008006" key="5">
    <source>
        <dbReference type="Google" id="ProtNLM"/>
    </source>
</evidence>
<evidence type="ECO:0000256" key="1">
    <source>
        <dbReference type="SAM" id="MobiDB-lite"/>
    </source>
</evidence>